<name>A0A8H7SA21_9FUNG</name>
<feature type="compositionally biased region" description="Low complexity" evidence="10">
    <location>
        <begin position="1225"/>
        <end position="1258"/>
    </location>
</feature>
<keyword evidence="7" id="KW-0805">Transcription regulation</keyword>
<feature type="compositionally biased region" description="Polar residues" evidence="10">
    <location>
        <begin position="199"/>
        <end position="211"/>
    </location>
</feature>
<evidence type="ECO:0000256" key="4">
    <source>
        <dbReference type="ARBA" id="ARBA00022737"/>
    </source>
</evidence>
<feature type="compositionally biased region" description="Low complexity" evidence="10">
    <location>
        <begin position="1"/>
        <end position="34"/>
    </location>
</feature>
<organism evidence="12 13">
    <name type="scientific">Circinella minor</name>
    <dbReference type="NCBI Taxonomy" id="1195481"/>
    <lineage>
        <taxon>Eukaryota</taxon>
        <taxon>Fungi</taxon>
        <taxon>Fungi incertae sedis</taxon>
        <taxon>Mucoromycota</taxon>
        <taxon>Mucoromycotina</taxon>
        <taxon>Mucoromycetes</taxon>
        <taxon>Mucorales</taxon>
        <taxon>Lichtheimiaceae</taxon>
        <taxon>Circinella</taxon>
    </lineage>
</organism>
<dbReference type="Pfam" id="PF01424">
    <property type="entry name" value="R3H"/>
    <property type="match status" value="1"/>
</dbReference>
<protein>
    <recommendedName>
        <fullName evidence="11">R3H domain-containing protein</fullName>
    </recommendedName>
</protein>
<feature type="domain" description="R3H" evidence="11">
    <location>
        <begin position="939"/>
        <end position="1002"/>
    </location>
</feature>
<comment type="similarity">
    <text evidence="2">Belongs to the NFX1 family.</text>
</comment>
<dbReference type="EMBL" id="JAEPRB010000026">
    <property type="protein sequence ID" value="KAG2225542.1"/>
    <property type="molecule type" value="Genomic_DNA"/>
</dbReference>
<evidence type="ECO:0000256" key="10">
    <source>
        <dbReference type="SAM" id="MobiDB-lite"/>
    </source>
</evidence>
<feature type="region of interest" description="Disordered" evidence="10">
    <location>
        <begin position="1"/>
        <end position="269"/>
    </location>
</feature>
<evidence type="ECO:0000256" key="7">
    <source>
        <dbReference type="ARBA" id="ARBA00023015"/>
    </source>
</evidence>
<feature type="compositionally biased region" description="Low complexity" evidence="10">
    <location>
        <begin position="125"/>
        <end position="146"/>
    </location>
</feature>
<keyword evidence="8" id="KW-0804">Transcription</keyword>
<proteinExistence type="inferred from homology"/>
<feature type="compositionally biased region" description="Basic residues" evidence="10">
    <location>
        <begin position="150"/>
        <end position="164"/>
    </location>
</feature>
<evidence type="ECO:0000256" key="3">
    <source>
        <dbReference type="ARBA" id="ARBA00022723"/>
    </source>
</evidence>
<feature type="compositionally biased region" description="Acidic residues" evidence="10">
    <location>
        <begin position="1262"/>
        <end position="1272"/>
    </location>
</feature>
<evidence type="ECO:0000256" key="8">
    <source>
        <dbReference type="ARBA" id="ARBA00023163"/>
    </source>
</evidence>
<evidence type="ECO:0000256" key="5">
    <source>
        <dbReference type="ARBA" id="ARBA00022771"/>
    </source>
</evidence>
<dbReference type="InterPro" id="IPR034078">
    <property type="entry name" value="NFX1_fam"/>
</dbReference>
<dbReference type="InterPro" id="IPR001374">
    <property type="entry name" value="R3H_dom"/>
</dbReference>
<accession>A0A8H7SA21</accession>
<feature type="compositionally biased region" description="Basic residues" evidence="10">
    <location>
        <begin position="42"/>
        <end position="54"/>
    </location>
</feature>
<comment type="caution">
    <text evidence="12">The sequence shown here is derived from an EMBL/GenBank/DDBJ whole genome shotgun (WGS) entry which is preliminary data.</text>
</comment>
<dbReference type="SUPFAM" id="SSF82708">
    <property type="entry name" value="R3H domain"/>
    <property type="match status" value="1"/>
</dbReference>
<keyword evidence="3" id="KW-0479">Metal-binding</keyword>
<dbReference type="GO" id="GO:0000122">
    <property type="term" value="P:negative regulation of transcription by RNA polymerase II"/>
    <property type="evidence" value="ECO:0007669"/>
    <property type="project" value="TreeGrafter"/>
</dbReference>
<feature type="compositionally biased region" description="Basic and acidic residues" evidence="10">
    <location>
        <begin position="254"/>
        <end position="266"/>
    </location>
</feature>
<dbReference type="OrthoDB" id="6512771at2759"/>
<feature type="compositionally biased region" description="Polar residues" evidence="10">
    <location>
        <begin position="1183"/>
        <end position="1193"/>
    </location>
</feature>
<evidence type="ECO:0000256" key="2">
    <source>
        <dbReference type="ARBA" id="ARBA00007269"/>
    </source>
</evidence>
<reference evidence="12 13" key="1">
    <citation type="submission" date="2020-12" db="EMBL/GenBank/DDBJ databases">
        <title>Metabolic potential, ecology and presence of endohyphal bacteria is reflected in genomic diversity of Mucoromycotina.</title>
        <authorList>
            <person name="Muszewska A."/>
            <person name="Okrasinska A."/>
            <person name="Steczkiewicz K."/>
            <person name="Drgas O."/>
            <person name="Orlowska M."/>
            <person name="Perlinska-Lenart U."/>
            <person name="Aleksandrzak-Piekarczyk T."/>
            <person name="Szatraj K."/>
            <person name="Zielenkiewicz U."/>
            <person name="Pilsyk S."/>
            <person name="Malc E."/>
            <person name="Mieczkowski P."/>
            <person name="Kruszewska J.S."/>
            <person name="Biernat P."/>
            <person name="Pawlowska J."/>
        </authorList>
    </citation>
    <scope>NUCLEOTIDE SEQUENCE [LARGE SCALE GENOMIC DNA]</scope>
    <source>
        <strain evidence="12 13">CBS 142.35</strain>
    </source>
</reference>
<dbReference type="SMART" id="SM00393">
    <property type="entry name" value="R3H"/>
    <property type="match status" value="1"/>
</dbReference>
<feature type="compositionally biased region" description="Low complexity" evidence="10">
    <location>
        <begin position="222"/>
        <end position="242"/>
    </location>
</feature>
<dbReference type="PANTHER" id="PTHR12360:SF12">
    <property type="entry name" value="TRANSCRIPTIONAL REPRESSOR NF-X1"/>
    <property type="match status" value="1"/>
</dbReference>
<dbReference type="GO" id="GO:0008270">
    <property type="term" value="F:zinc ion binding"/>
    <property type="evidence" value="ECO:0007669"/>
    <property type="project" value="UniProtKB-KW"/>
</dbReference>
<dbReference type="Proteomes" id="UP000646827">
    <property type="component" value="Unassembled WGS sequence"/>
</dbReference>
<evidence type="ECO:0000313" key="12">
    <source>
        <dbReference type="EMBL" id="KAG2225542.1"/>
    </source>
</evidence>
<keyword evidence="9" id="KW-0539">Nucleus</keyword>
<keyword evidence="5" id="KW-0863">Zinc-finger</keyword>
<dbReference type="CDD" id="cd06008">
    <property type="entry name" value="NF-X1-zinc-finger"/>
    <property type="match status" value="5"/>
</dbReference>
<keyword evidence="13" id="KW-1185">Reference proteome</keyword>
<dbReference type="InterPro" id="IPR000967">
    <property type="entry name" value="Znf_NFX1"/>
</dbReference>
<keyword evidence="4" id="KW-0677">Repeat</keyword>
<dbReference type="PROSITE" id="PS51061">
    <property type="entry name" value="R3H"/>
    <property type="match status" value="1"/>
</dbReference>
<dbReference type="SMART" id="SM00438">
    <property type="entry name" value="ZnF_NFX"/>
    <property type="match status" value="8"/>
</dbReference>
<dbReference type="GO" id="GO:0005634">
    <property type="term" value="C:nucleus"/>
    <property type="evidence" value="ECO:0007669"/>
    <property type="project" value="UniProtKB-SubCell"/>
</dbReference>
<dbReference type="Pfam" id="PF01422">
    <property type="entry name" value="zf-NF-X1"/>
    <property type="match status" value="6"/>
</dbReference>
<dbReference type="CDD" id="cd16492">
    <property type="entry name" value="RING-CH-C4HC3_NFX1-like"/>
    <property type="match status" value="1"/>
</dbReference>
<evidence type="ECO:0000259" key="11">
    <source>
        <dbReference type="PROSITE" id="PS51061"/>
    </source>
</evidence>
<feature type="compositionally biased region" description="Low complexity" evidence="10">
    <location>
        <begin position="58"/>
        <end position="70"/>
    </location>
</feature>
<dbReference type="InterPro" id="IPR036867">
    <property type="entry name" value="R3H_dom_sf"/>
</dbReference>
<keyword evidence="6" id="KW-0862">Zinc</keyword>
<evidence type="ECO:0000256" key="9">
    <source>
        <dbReference type="ARBA" id="ARBA00023242"/>
    </source>
</evidence>
<feature type="region of interest" description="Disordered" evidence="10">
    <location>
        <begin position="1166"/>
        <end position="1272"/>
    </location>
</feature>
<feature type="compositionally biased region" description="Polar residues" evidence="10">
    <location>
        <begin position="71"/>
        <end position="88"/>
    </location>
</feature>
<evidence type="ECO:0000256" key="1">
    <source>
        <dbReference type="ARBA" id="ARBA00004123"/>
    </source>
</evidence>
<dbReference type="Gene3D" id="3.30.1370.50">
    <property type="entry name" value="R3H-like domain"/>
    <property type="match status" value="1"/>
</dbReference>
<feature type="compositionally biased region" description="Basic residues" evidence="10">
    <location>
        <begin position="91"/>
        <end position="101"/>
    </location>
</feature>
<sequence length="1272" mass="141681">MGGDNTTNTATTTTTTTTKDNTTNIASNSQQQQQCSPEQDKSHKKNNRSKRKPKSDKPTTATTTITNDSTPGPSTVGRTESTSETTDNASKKHRRPRKRNNNKSNEQQQQGSVVTKEQKDQSVNQGGNQQQQQQQQRQTEQGGDNNNVDKKKKQQQQKRNRQQRRNNATTTTNNENGESTSNNSNNNTPVRRNPKFTKNRAQGQLTETTGDNDGEDHNTIGQQESQKQQQQQQQQQQPSSSNNRDKGKRPRRRNNNENKKKIDPKDLASSLSQDLRTASYECMVCWDIVRQGHQTWSCDCCWAVFHLSCIKQWASKSLQETETNKPITSWRCPGCQHTRKAIPKDYICFCGKQRNPDQSRYLTPHSCGQLCKKSRNCPHECTLPCHPGPCPPCNAMGPVMFCFCGEHSRQTRCIDTDYTVRGYSCKEKCNELLGCEKHFCEDECHLGLCKPCSIQEEQLCYCGKENRKGTCGSGRGIMSGDHLGYYECEDICNRPFACGQHRCQKKCHPQDTKEVTCPYDPSIVTTCPCGSTSISSLLVDDVKNRSSCTDPIPTCTSTCAKRLPCGHTCNQTCHLGDCPPCEELVQVSCRCHSSTFQATCASVCEAAGGEPPLCDKVCRSMRNCGRHQCKLQCCPATKQKGGKKQSIRYTGTVHDCPEICGRKLSCGIHECKEPCHKGRCKPCLEATFDEVTCHCGRTRLEPPVRCGTKLPPCPHSCIREAPCGHVRLVQHPCHADSEPCPPCVMLVARKCVCGKTELKNVPCYRESPRCGRICEKPLNCGRHRCIKTCHSGPCIAEGESCTQLCNGKRMKCGHICNSKCHGTTTCPEDQPCQTMIQVACKCGQNALQVPCHATNETMGSKRELDCNDFCAKVERNRRLASALEIERDTTSPAINASSAAISGSGSNNPIIGGGENPIPTSDELGYYDETLCDFYLENMRWCKQMETMLIDFINDSSKQVLHCKPMKSSFRKFIHRYSIHFNVATEAVDPEPYRNVILRKTLGRTRIPSPLLSLAAHHPSMNRPPHPNAIKQFSIPKQPVNALCLSDLAFGLIQSELDIELTSAFGENLKFTLEWLTDSDGVLVIPNLDQYPIEEKEQVVWHLKKKAKDSLSTSGNAARVDCCWVDKEGRITWTERKQFLLQQDEQSQQQQQHQGRQSASNNIFDALSSTSSDEGWMRVAKETTASSSSSGNAWDQEPIIKEKSTIPSSSEDAWDQEPIVKEKSTLSSSLPSTTTITPSTINNTSTTTNNNDTSTNLIGENSSDDWEDLGNL</sequence>
<gene>
    <name evidence="12" type="ORF">INT45_013653</name>
</gene>
<dbReference type="AlphaFoldDB" id="A0A8H7SA21"/>
<evidence type="ECO:0000256" key="6">
    <source>
        <dbReference type="ARBA" id="ARBA00022833"/>
    </source>
</evidence>
<dbReference type="GO" id="GO:0000977">
    <property type="term" value="F:RNA polymerase II transcription regulatory region sequence-specific DNA binding"/>
    <property type="evidence" value="ECO:0007669"/>
    <property type="project" value="TreeGrafter"/>
</dbReference>
<evidence type="ECO:0000313" key="13">
    <source>
        <dbReference type="Proteomes" id="UP000646827"/>
    </source>
</evidence>
<dbReference type="PANTHER" id="PTHR12360">
    <property type="entry name" value="NUCLEAR TRANSCRIPTION FACTOR, X-BOX BINDING 1 NFX1"/>
    <property type="match status" value="1"/>
</dbReference>
<feature type="compositionally biased region" description="Low complexity" evidence="10">
    <location>
        <begin position="165"/>
        <end position="191"/>
    </location>
</feature>
<comment type="subcellular location">
    <subcellularLocation>
        <location evidence="1">Nucleus</location>
    </subcellularLocation>
</comment>
<dbReference type="GO" id="GO:0000981">
    <property type="term" value="F:DNA-binding transcription factor activity, RNA polymerase II-specific"/>
    <property type="evidence" value="ECO:0007669"/>
    <property type="project" value="TreeGrafter"/>
</dbReference>
<feature type="compositionally biased region" description="Polar residues" evidence="10">
    <location>
        <begin position="106"/>
        <end position="115"/>
    </location>
</feature>